<proteinExistence type="inferred from homology"/>
<evidence type="ECO:0000256" key="2">
    <source>
        <dbReference type="ARBA" id="ARBA00010923"/>
    </source>
</evidence>
<evidence type="ECO:0000256" key="1">
    <source>
        <dbReference type="ARBA" id="ARBA00006594"/>
    </source>
</evidence>
<evidence type="ECO:0000259" key="11">
    <source>
        <dbReference type="Pfam" id="PF02384"/>
    </source>
</evidence>
<dbReference type="GO" id="GO:0009307">
    <property type="term" value="P:DNA restriction-modification system"/>
    <property type="evidence" value="ECO:0007669"/>
    <property type="project" value="UniProtKB-KW"/>
</dbReference>
<dbReference type="GO" id="GO:0008170">
    <property type="term" value="F:N-methyltransferase activity"/>
    <property type="evidence" value="ECO:0007669"/>
    <property type="project" value="InterPro"/>
</dbReference>
<dbReference type="NCBIfam" id="TIGR00497">
    <property type="entry name" value="hsdM"/>
    <property type="match status" value="1"/>
</dbReference>
<dbReference type="InterPro" id="IPR029063">
    <property type="entry name" value="SAM-dependent_MTases_sf"/>
</dbReference>
<dbReference type="GO" id="GO:0003677">
    <property type="term" value="F:DNA binding"/>
    <property type="evidence" value="ECO:0007669"/>
    <property type="project" value="UniProtKB-KW"/>
</dbReference>
<dbReference type="GO" id="GO:0009007">
    <property type="term" value="F:site-specific DNA-methyltransferase (adenine-specific) activity"/>
    <property type="evidence" value="ECO:0007669"/>
    <property type="project" value="UniProtKB-EC"/>
</dbReference>
<feature type="domain" description="N6 adenine-specific DNA methyltransferase N-terminal" evidence="12">
    <location>
        <begin position="13"/>
        <end position="166"/>
    </location>
</feature>
<dbReference type="PANTHER" id="PTHR42933:SF1">
    <property type="entry name" value="SITE-SPECIFIC DNA-METHYLTRANSFERASE (ADENINE-SPECIFIC)"/>
    <property type="match status" value="1"/>
</dbReference>
<keyword evidence="8" id="KW-0238">DNA-binding</keyword>
<evidence type="ECO:0000256" key="5">
    <source>
        <dbReference type="ARBA" id="ARBA00022679"/>
    </source>
</evidence>
<comment type="catalytic activity">
    <reaction evidence="9">
        <text>a 2'-deoxyadenosine in DNA + S-adenosyl-L-methionine = an N(6)-methyl-2'-deoxyadenosine in DNA + S-adenosyl-L-homocysteine + H(+)</text>
        <dbReference type="Rhea" id="RHEA:15197"/>
        <dbReference type="Rhea" id="RHEA-COMP:12418"/>
        <dbReference type="Rhea" id="RHEA-COMP:12419"/>
        <dbReference type="ChEBI" id="CHEBI:15378"/>
        <dbReference type="ChEBI" id="CHEBI:57856"/>
        <dbReference type="ChEBI" id="CHEBI:59789"/>
        <dbReference type="ChEBI" id="CHEBI:90615"/>
        <dbReference type="ChEBI" id="CHEBI:90616"/>
        <dbReference type="EC" id="2.1.1.72"/>
    </reaction>
</comment>
<keyword evidence="6" id="KW-0949">S-adenosyl-L-methionine</keyword>
<evidence type="ECO:0000256" key="4">
    <source>
        <dbReference type="ARBA" id="ARBA00022603"/>
    </source>
</evidence>
<dbReference type="InterPro" id="IPR044946">
    <property type="entry name" value="Restrct_endonuc_typeI_TRD_sf"/>
</dbReference>
<accession>A0A5S4VAT6</accession>
<dbReference type="CDD" id="cd17269">
    <property type="entry name" value="RMtype1_S_PluTORF4319P-TRD2-CR2_like"/>
    <property type="match status" value="1"/>
</dbReference>
<evidence type="ECO:0000256" key="6">
    <source>
        <dbReference type="ARBA" id="ARBA00022691"/>
    </source>
</evidence>
<dbReference type="InterPro" id="IPR022749">
    <property type="entry name" value="D12N6_MeTrfase_N"/>
</dbReference>
<dbReference type="Gene3D" id="3.90.220.20">
    <property type="entry name" value="DNA methylase specificity domains"/>
    <property type="match status" value="1"/>
</dbReference>
<dbReference type="SUPFAM" id="SSF116734">
    <property type="entry name" value="DNA methylase specificity domain"/>
    <property type="match status" value="1"/>
</dbReference>
<dbReference type="AlphaFoldDB" id="A0A5S4VAT6"/>
<dbReference type="InterPro" id="IPR003356">
    <property type="entry name" value="DNA_methylase_A-5"/>
</dbReference>
<dbReference type="Pfam" id="PF01420">
    <property type="entry name" value="Methylase_S"/>
    <property type="match status" value="1"/>
</dbReference>
<keyword evidence="7" id="KW-0680">Restriction system</keyword>
<dbReference type="Pfam" id="PF02384">
    <property type="entry name" value="N6_Mtase"/>
    <property type="match status" value="1"/>
</dbReference>
<comment type="similarity">
    <text evidence="2">Belongs to the type-I restriction system S methylase family.</text>
</comment>
<evidence type="ECO:0000256" key="8">
    <source>
        <dbReference type="ARBA" id="ARBA00023125"/>
    </source>
</evidence>
<evidence type="ECO:0000256" key="7">
    <source>
        <dbReference type="ARBA" id="ARBA00022747"/>
    </source>
</evidence>
<evidence type="ECO:0000256" key="3">
    <source>
        <dbReference type="ARBA" id="ARBA00011900"/>
    </source>
</evidence>
<dbReference type="InterPro" id="IPR004546">
    <property type="entry name" value="Restrct_endonuc_T1M"/>
</dbReference>
<dbReference type="InterPro" id="IPR051537">
    <property type="entry name" value="DNA_Adenine_Mtase"/>
</dbReference>
<keyword evidence="4 13" id="KW-0489">Methyltransferase</keyword>
<dbReference type="InterPro" id="IPR038333">
    <property type="entry name" value="T1MK-like_N_sf"/>
</dbReference>
<dbReference type="PRINTS" id="PR00507">
    <property type="entry name" value="N12N6MTFRASE"/>
</dbReference>
<dbReference type="Pfam" id="PF12161">
    <property type="entry name" value="HsdM_N"/>
    <property type="match status" value="1"/>
</dbReference>
<comment type="caution">
    <text evidence="13">The sequence shown here is derived from an EMBL/GenBank/DDBJ whole genome shotgun (WGS) entry which is preliminary data.</text>
</comment>
<dbReference type="CDD" id="cd02440">
    <property type="entry name" value="AdoMet_MTases"/>
    <property type="match status" value="1"/>
</dbReference>
<evidence type="ECO:0000259" key="10">
    <source>
        <dbReference type="Pfam" id="PF01420"/>
    </source>
</evidence>
<comment type="similarity">
    <text evidence="1">Belongs to the N(4)/N(6)-methyltransferase family.</text>
</comment>
<organism evidence="13 14">
    <name type="scientific">Agromyces mariniharenae</name>
    <dbReference type="NCBI Taxonomy" id="2604423"/>
    <lineage>
        <taxon>Bacteria</taxon>
        <taxon>Bacillati</taxon>
        <taxon>Actinomycetota</taxon>
        <taxon>Actinomycetes</taxon>
        <taxon>Micrococcales</taxon>
        <taxon>Microbacteriaceae</taxon>
        <taxon>Agromyces</taxon>
    </lineage>
</organism>
<sequence length="701" mass="78434">MPPTTKEGQRAELHKTIWRIANDLRGSVDGWDFKSYVLGMLFYRFISENLTAYLNEQEREAGESDFDYAKLDDPAAEFGRKETVAEKGFYVLPSELFRNVRARAKNDANLNETLEKVFKHIEGSAVGTDSEDDLKGLFDDLDVNSSKLGNTVAKRNEKLVKLLDAIGDLPLGDFGDNAIDLFGDAYEFLMTMYASQAGKSGGEFFTPQEVSEVLAKIAVVGKTRVNKVYDPAAGSGSLLLKFAKVLGKENVGGFFGQEINLTTYNLARINMFLHDVNYEKFDLAHGDTLLDPAHWDDEPFEAIVSNPPYSIKWDGDANPLLINDPRFAPAGVLAPKSKADLAFTLHILSWLAVNGTAAIVEFPGVLYRGGAEQKIRKYLIDNNYVDAVIQLPPDLFFGTSIATCIIVLKKSKTDNAVLFVNASNEFKRVANKNKLTLDNQQHILGALEDRVDVEHFARLVSNEAIRDNGYGLGVSAYVATEDRRTALDIAGLNAEIEETLQRQTAHRTRVDAAVAKLIRESQSEGVTFARIGDIAQVGTGRSDRNQAVDGGDYPFYVRSQTVMQIDTYEFDEEAIVIPGEGGIGEIFHYANGKYALHQRAYRIHFTDERVDTKFAYYYFAAHFKQFIMQKAVSATVTSIRKPMITDFPFPIPPLDTQLEVVRILDQFTSLNAELEAELAARREQYRYFRDRLLTFDRASHD</sequence>
<dbReference type="PROSITE" id="PS00092">
    <property type="entry name" value="N6_MTASE"/>
    <property type="match status" value="1"/>
</dbReference>
<dbReference type="EMBL" id="VSSB01000002">
    <property type="protein sequence ID" value="TYL51175.1"/>
    <property type="molecule type" value="Genomic_DNA"/>
</dbReference>
<evidence type="ECO:0000256" key="9">
    <source>
        <dbReference type="ARBA" id="ARBA00047942"/>
    </source>
</evidence>
<keyword evidence="14" id="KW-1185">Reference proteome</keyword>
<keyword evidence="5 13" id="KW-0808">Transferase</keyword>
<dbReference type="PANTHER" id="PTHR42933">
    <property type="entry name" value="SLR6095 PROTEIN"/>
    <property type="match status" value="1"/>
</dbReference>
<gene>
    <name evidence="13" type="ORF">FYC51_18840</name>
</gene>
<feature type="domain" description="Type I restriction modification DNA specificity" evidence="10">
    <location>
        <begin position="525"/>
        <end position="677"/>
    </location>
</feature>
<feature type="domain" description="DNA methylase adenine-specific" evidence="11">
    <location>
        <begin position="178"/>
        <end position="484"/>
    </location>
</feature>
<dbReference type="Gene3D" id="3.40.50.150">
    <property type="entry name" value="Vaccinia Virus protein VP39"/>
    <property type="match status" value="1"/>
</dbReference>
<evidence type="ECO:0000313" key="14">
    <source>
        <dbReference type="Proteomes" id="UP000325243"/>
    </source>
</evidence>
<dbReference type="Gene3D" id="1.20.1260.30">
    <property type="match status" value="1"/>
</dbReference>
<evidence type="ECO:0000313" key="13">
    <source>
        <dbReference type="EMBL" id="TYL51175.1"/>
    </source>
</evidence>
<dbReference type="InterPro" id="IPR000055">
    <property type="entry name" value="Restrct_endonuc_typeI_TRD"/>
</dbReference>
<protein>
    <recommendedName>
        <fullName evidence="3">site-specific DNA-methyltransferase (adenine-specific)</fullName>
        <ecNumber evidence="3">2.1.1.72</ecNumber>
    </recommendedName>
</protein>
<dbReference type="InterPro" id="IPR002052">
    <property type="entry name" value="DNA_methylase_N6_adenine_CS"/>
</dbReference>
<dbReference type="GO" id="GO:0032259">
    <property type="term" value="P:methylation"/>
    <property type="evidence" value="ECO:0007669"/>
    <property type="project" value="UniProtKB-KW"/>
</dbReference>
<dbReference type="EC" id="2.1.1.72" evidence="3"/>
<dbReference type="SUPFAM" id="SSF53335">
    <property type="entry name" value="S-adenosyl-L-methionine-dependent methyltransferases"/>
    <property type="match status" value="1"/>
</dbReference>
<dbReference type="Proteomes" id="UP000325243">
    <property type="component" value="Unassembled WGS sequence"/>
</dbReference>
<reference evidence="13 14" key="1">
    <citation type="submission" date="2019-08" db="EMBL/GenBank/DDBJ databases">
        <authorList>
            <person name="Hu J."/>
        </authorList>
    </citation>
    <scope>NUCLEOTIDE SEQUENCE [LARGE SCALE GENOMIC DNA]</scope>
    <source>
        <strain evidence="13 14">NEAU-184</strain>
    </source>
</reference>
<evidence type="ECO:0000259" key="12">
    <source>
        <dbReference type="Pfam" id="PF12161"/>
    </source>
</evidence>
<name>A0A5S4VAT6_9MICO</name>